<dbReference type="GO" id="GO:0005829">
    <property type="term" value="C:cytosol"/>
    <property type="evidence" value="ECO:0007669"/>
    <property type="project" value="TreeGrafter"/>
</dbReference>
<keyword evidence="10" id="KW-1185">Reference proteome</keyword>
<comment type="pathway">
    <text evidence="5">Amino-acid biosynthesis; D-alanine biosynthesis; D-alanine from L-alanine: step 1/1.</text>
</comment>
<evidence type="ECO:0000256" key="2">
    <source>
        <dbReference type="ARBA" id="ARBA00001933"/>
    </source>
</evidence>
<evidence type="ECO:0000313" key="9">
    <source>
        <dbReference type="EMBL" id="SIR89540.1"/>
    </source>
</evidence>
<reference evidence="10" key="1">
    <citation type="submission" date="2017-01" db="EMBL/GenBank/DDBJ databases">
        <authorList>
            <person name="Varghese N."/>
            <person name="Submissions S."/>
        </authorList>
    </citation>
    <scope>NUCLEOTIDE SEQUENCE [LARGE SCALE GENOMIC DNA]</scope>
    <source>
        <strain evidence="10">DSM 21768</strain>
    </source>
</reference>
<dbReference type="InterPro" id="IPR000821">
    <property type="entry name" value="Ala_racemase"/>
</dbReference>
<name>A0A1N7ENA5_9GAMM</name>
<gene>
    <name evidence="9" type="ORF">SAMN02745664_10642</name>
</gene>
<sequence>MRSTTITIHPDALTHNLQVIKNKLQPTTKVLAMVKANAYGHGIEAALPALSAADGFGVACMSEAMAVANALMVAKPVILIEGVFSQAEWQLAIEKDFGCVVHHNQQLNWALQNQPQATALCRTIWLKYNTGMSRLGFDDTTIIDAAKALSDAGYRLILTSHFACADDKTHPLNAVQIDKFNAALAQIRKFAPNTQASLCNSAGVFNFDTVHYDWVRAGIALYGSKPTAQHQASELGLKPAMTVSAQIMAIHELTKGQSVGYAALWTASNDCRIAVVSIGYGDGYPRVIADAHVGIIDKNNQLQHCPIVGRVAMDMLMVDISNIEAELGATVILWGTSPHIDEIAARAGTIGYELMCRLTTRPTRQIKTINESL</sequence>
<dbReference type="HAMAP" id="MF_01201">
    <property type="entry name" value="Ala_racemase"/>
    <property type="match status" value="1"/>
</dbReference>
<dbReference type="Gene3D" id="2.40.37.10">
    <property type="entry name" value="Lyase, Ornithine Decarboxylase, Chain A, domain 1"/>
    <property type="match status" value="1"/>
</dbReference>
<feature type="binding site" evidence="5 7">
    <location>
        <position position="313"/>
    </location>
    <ligand>
        <name>substrate</name>
    </ligand>
</feature>
<keyword evidence="4 5" id="KW-0413">Isomerase</keyword>
<comment type="function">
    <text evidence="5">Catalyzes the interconversion of L-alanine and D-alanine. May also act on other amino acids.</text>
</comment>
<evidence type="ECO:0000256" key="5">
    <source>
        <dbReference type="HAMAP-Rule" id="MF_01201"/>
    </source>
</evidence>
<dbReference type="PANTHER" id="PTHR30511">
    <property type="entry name" value="ALANINE RACEMASE"/>
    <property type="match status" value="1"/>
</dbReference>
<dbReference type="FunFam" id="3.20.20.10:FF:000002">
    <property type="entry name" value="Alanine racemase"/>
    <property type="match status" value="1"/>
</dbReference>
<evidence type="ECO:0000256" key="7">
    <source>
        <dbReference type="PIRSR" id="PIRSR600821-52"/>
    </source>
</evidence>
<protein>
    <recommendedName>
        <fullName evidence="5">Alanine racemase</fullName>
        <ecNumber evidence="5">5.1.1.1</ecNumber>
    </recommendedName>
</protein>
<proteinExistence type="inferred from homology"/>
<evidence type="ECO:0000256" key="1">
    <source>
        <dbReference type="ARBA" id="ARBA00000316"/>
    </source>
</evidence>
<dbReference type="Pfam" id="PF00842">
    <property type="entry name" value="Ala_racemase_C"/>
    <property type="match status" value="1"/>
</dbReference>
<accession>A0A1N7ENA5</accession>
<dbReference type="NCBIfam" id="TIGR00492">
    <property type="entry name" value="alr"/>
    <property type="match status" value="1"/>
</dbReference>
<comment type="catalytic activity">
    <reaction evidence="1 5">
        <text>L-alanine = D-alanine</text>
        <dbReference type="Rhea" id="RHEA:20249"/>
        <dbReference type="ChEBI" id="CHEBI:57416"/>
        <dbReference type="ChEBI" id="CHEBI:57972"/>
        <dbReference type="EC" id="5.1.1.1"/>
    </reaction>
</comment>
<evidence type="ECO:0000256" key="4">
    <source>
        <dbReference type="ARBA" id="ARBA00023235"/>
    </source>
</evidence>
<evidence type="ECO:0000313" key="10">
    <source>
        <dbReference type="Proteomes" id="UP000187495"/>
    </source>
</evidence>
<feature type="modified residue" description="N6-(pyridoxal phosphate)lysine" evidence="5 6">
    <location>
        <position position="35"/>
    </location>
</feature>
<dbReference type="InterPro" id="IPR009006">
    <property type="entry name" value="Ala_racemase/Decarboxylase_C"/>
</dbReference>
<organism evidence="9 10">
    <name type="scientific">Moraxella cuniculi DSM 21768</name>
    <dbReference type="NCBI Taxonomy" id="1122245"/>
    <lineage>
        <taxon>Bacteria</taxon>
        <taxon>Pseudomonadati</taxon>
        <taxon>Pseudomonadota</taxon>
        <taxon>Gammaproteobacteria</taxon>
        <taxon>Moraxellales</taxon>
        <taxon>Moraxellaceae</taxon>
        <taxon>Moraxella</taxon>
    </lineage>
</organism>
<dbReference type="PRINTS" id="PR00992">
    <property type="entry name" value="ALARACEMASE"/>
</dbReference>
<dbReference type="SUPFAM" id="SSF51419">
    <property type="entry name" value="PLP-binding barrel"/>
    <property type="match status" value="1"/>
</dbReference>
<dbReference type="GO" id="GO:0008784">
    <property type="term" value="F:alanine racemase activity"/>
    <property type="evidence" value="ECO:0007669"/>
    <property type="project" value="UniProtKB-UniRule"/>
</dbReference>
<dbReference type="SUPFAM" id="SSF50621">
    <property type="entry name" value="Alanine racemase C-terminal domain-like"/>
    <property type="match status" value="1"/>
</dbReference>
<dbReference type="Proteomes" id="UP000187495">
    <property type="component" value="Unassembled WGS sequence"/>
</dbReference>
<feature type="active site" description="Proton acceptor; specific for L-alanine" evidence="5">
    <location>
        <position position="261"/>
    </location>
</feature>
<dbReference type="UniPathway" id="UPA00042">
    <property type="reaction ID" value="UER00497"/>
</dbReference>
<feature type="binding site" evidence="5 7">
    <location>
        <position position="134"/>
    </location>
    <ligand>
        <name>substrate</name>
    </ligand>
</feature>
<dbReference type="GO" id="GO:0030170">
    <property type="term" value="F:pyridoxal phosphate binding"/>
    <property type="evidence" value="ECO:0007669"/>
    <property type="project" value="UniProtKB-UniRule"/>
</dbReference>
<dbReference type="RefSeq" id="WP_076555131.1">
    <property type="nucleotide sequence ID" value="NZ_FTNU01000006.1"/>
</dbReference>
<dbReference type="InterPro" id="IPR029066">
    <property type="entry name" value="PLP-binding_barrel"/>
</dbReference>
<feature type="active site" description="Proton acceptor; specific for D-alanine" evidence="5">
    <location>
        <position position="35"/>
    </location>
</feature>
<feature type="domain" description="Alanine racemase C-terminal" evidence="8">
    <location>
        <begin position="240"/>
        <end position="367"/>
    </location>
</feature>
<dbReference type="InterPro" id="IPR001608">
    <property type="entry name" value="Ala_racemase_N"/>
</dbReference>
<keyword evidence="3 5" id="KW-0663">Pyridoxal phosphate</keyword>
<dbReference type="AlphaFoldDB" id="A0A1N7ENA5"/>
<comment type="similarity">
    <text evidence="5">Belongs to the alanine racemase family.</text>
</comment>
<dbReference type="SMART" id="SM01005">
    <property type="entry name" value="Ala_racemase_C"/>
    <property type="match status" value="1"/>
</dbReference>
<evidence type="ECO:0000259" key="8">
    <source>
        <dbReference type="SMART" id="SM01005"/>
    </source>
</evidence>
<evidence type="ECO:0000256" key="6">
    <source>
        <dbReference type="PIRSR" id="PIRSR600821-50"/>
    </source>
</evidence>
<dbReference type="STRING" id="34061.B0189_02395"/>
<dbReference type="EMBL" id="FTNU01000006">
    <property type="protein sequence ID" value="SIR89540.1"/>
    <property type="molecule type" value="Genomic_DNA"/>
</dbReference>
<dbReference type="EC" id="5.1.1.1" evidence="5"/>
<dbReference type="GO" id="GO:0030632">
    <property type="term" value="P:D-alanine biosynthetic process"/>
    <property type="evidence" value="ECO:0007669"/>
    <property type="project" value="UniProtKB-UniRule"/>
</dbReference>
<dbReference type="Pfam" id="PF01168">
    <property type="entry name" value="Ala_racemase_N"/>
    <property type="match status" value="1"/>
</dbReference>
<dbReference type="InterPro" id="IPR011079">
    <property type="entry name" value="Ala_racemase_C"/>
</dbReference>
<evidence type="ECO:0000256" key="3">
    <source>
        <dbReference type="ARBA" id="ARBA00022898"/>
    </source>
</evidence>
<comment type="cofactor">
    <cofactor evidence="2 5 6">
        <name>pyridoxal 5'-phosphate</name>
        <dbReference type="ChEBI" id="CHEBI:597326"/>
    </cofactor>
</comment>
<dbReference type="Gene3D" id="3.20.20.10">
    <property type="entry name" value="Alanine racemase"/>
    <property type="match status" value="1"/>
</dbReference>
<dbReference type="PANTHER" id="PTHR30511:SF0">
    <property type="entry name" value="ALANINE RACEMASE, CATABOLIC-RELATED"/>
    <property type="match status" value="1"/>
</dbReference>